<dbReference type="Proteomes" id="UP000001249">
    <property type="component" value="Segment"/>
</dbReference>
<dbReference type="CDD" id="cd00009">
    <property type="entry name" value="AAA"/>
    <property type="match status" value="1"/>
</dbReference>
<dbReference type="PANTHER" id="PTHR11669">
    <property type="entry name" value="REPLICATION FACTOR C / DNA POLYMERASE III GAMMA-TAU SUBUNIT"/>
    <property type="match status" value="1"/>
</dbReference>
<feature type="domain" description="AAA+ ATPase" evidence="1">
    <location>
        <begin position="49"/>
        <end position="205"/>
    </location>
</feature>
<dbReference type="EMBL" id="AB231700">
    <property type="protein sequence ID" value="BAF36260.1"/>
    <property type="molecule type" value="Genomic_DNA"/>
</dbReference>
<name>A0A7T3_9CAUD</name>
<reference evidence="3" key="1">
    <citation type="journal article" date="2008" name="J. Bacteriol.">
        <title>Ma-LMM01 infecting toxic Microcystis aeruginosa illuminates diverse cyanophage genome strategies.</title>
        <authorList>
            <person name="Yoshida T."/>
            <person name="Nagasaki K."/>
            <person name="Takashima Y."/>
            <person name="Shirai Y."/>
            <person name="Tomaru Y."/>
            <person name="Takao Y."/>
            <person name="Sakamoto S."/>
            <person name="Hiroishi S."/>
            <person name="Ogata H."/>
        </authorList>
    </citation>
    <scope>NUCLEOTIDE SEQUENCE</scope>
</reference>
<accession>A0A7T3</accession>
<keyword evidence="3" id="KW-1185">Reference proteome</keyword>
<evidence type="ECO:0000313" key="2">
    <source>
        <dbReference type="EMBL" id="BAF36260.1"/>
    </source>
</evidence>
<protein>
    <submittedName>
        <fullName evidence="2">HolB-like ATPase involved in DNA replication</fullName>
    </submittedName>
</protein>
<organism evidence="2 3">
    <name type="scientific">Microcystis phage LMM01</name>
    <dbReference type="NCBI Taxonomy" id="2856824"/>
    <lineage>
        <taxon>Viruses</taxon>
        <taxon>Duplodnaviria</taxon>
        <taxon>Heunggongvirae</taxon>
        <taxon>Uroviricota</taxon>
        <taxon>Caudoviricetes</taxon>
        <taxon>Fukuivirus</taxon>
        <taxon>Fukuivirus LMM01</taxon>
    </lineage>
</organism>
<dbReference type="InterPro" id="IPR003593">
    <property type="entry name" value="AAA+_ATPase"/>
</dbReference>
<dbReference type="InterPro" id="IPR027417">
    <property type="entry name" value="P-loop_NTPase"/>
</dbReference>
<dbReference type="PANTHER" id="PTHR11669:SF8">
    <property type="entry name" value="DNA POLYMERASE III SUBUNIT DELTA"/>
    <property type="match status" value="1"/>
</dbReference>
<evidence type="ECO:0000259" key="1">
    <source>
        <dbReference type="SMART" id="SM00382"/>
    </source>
</evidence>
<dbReference type="GO" id="GO:0006261">
    <property type="term" value="P:DNA-templated DNA replication"/>
    <property type="evidence" value="ECO:0007669"/>
    <property type="project" value="TreeGrafter"/>
</dbReference>
<evidence type="ECO:0000313" key="3">
    <source>
        <dbReference type="Proteomes" id="UP000001249"/>
    </source>
</evidence>
<dbReference type="InterPro" id="IPR050238">
    <property type="entry name" value="DNA_Rep/Repair_Clamp_Loader"/>
</dbReference>
<dbReference type="RefSeq" id="YP_851183.1">
    <property type="nucleotide sequence ID" value="NC_008562.1"/>
</dbReference>
<dbReference type="SUPFAM" id="SSF52540">
    <property type="entry name" value="P-loop containing nucleoside triphosphate hydrolases"/>
    <property type="match status" value="1"/>
</dbReference>
<dbReference type="SMR" id="A0A7T3"/>
<dbReference type="KEGG" id="vg:4484447"/>
<sequence>MCVPMTNSLSNEHRPRRLADYVGGGLAVSLVKALISRNLHSSAGNNVYSAGNMLMWGPPGCGKTTLALLYARSTLCPNRKPGSWEGCGECPVCLGTDTTNIYHYTISSPTEARPHIERFLDIARASPVIVGDREDQYRQFIILDEFQRISPELASLLLEAIEFGPNHTSWILCTMDKQKLMANKVTSQAIERRCLEVPLYNPPIDDMAGRICDIMNIELEAAQALVKLAGSAGRAWSLLERLLLVNTVEDITYDLVYDELAGGATVEGRAAFWSALARSDVRTVRAYIKMWQLDVNGEVIAGLLVEDIINRITGPNPSIERLLADLARWWGNKSYPLEAVLLAHLGTSVVPSVPLLLTRGTGLRWLQ</sequence>
<dbReference type="Gene3D" id="3.40.50.300">
    <property type="entry name" value="P-loop containing nucleotide triphosphate hydrolases"/>
    <property type="match status" value="1"/>
</dbReference>
<dbReference type="SMART" id="SM00382">
    <property type="entry name" value="AAA"/>
    <property type="match status" value="1"/>
</dbReference>
<proteinExistence type="predicted"/>
<dbReference type="OrthoDB" id="27491at10239"/>
<dbReference type="GeneID" id="4484447"/>
<dbReference type="Pfam" id="PF13177">
    <property type="entry name" value="DNA_pol3_delta2"/>
    <property type="match status" value="1"/>
</dbReference>